<reference evidence="2 3" key="1">
    <citation type="journal article" date="2019" name="Nat. Ecol. Evol.">
        <title>Megaphylogeny resolves global patterns of mushroom evolution.</title>
        <authorList>
            <person name="Varga T."/>
            <person name="Krizsan K."/>
            <person name="Foldi C."/>
            <person name="Dima B."/>
            <person name="Sanchez-Garcia M."/>
            <person name="Sanchez-Ramirez S."/>
            <person name="Szollosi G.J."/>
            <person name="Szarkandi J.G."/>
            <person name="Papp V."/>
            <person name="Albert L."/>
            <person name="Andreopoulos W."/>
            <person name="Angelini C."/>
            <person name="Antonin V."/>
            <person name="Barry K.W."/>
            <person name="Bougher N.L."/>
            <person name="Buchanan P."/>
            <person name="Buyck B."/>
            <person name="Bense V."/>
            <person name="Catcheside P."/>
            <person name="Chovatia M."/>
            <person name="Cooper J."/>
            <person name="Damon W."/>
            <person name="Desjardin D."/>
            <person name="Finy P."/>
            <person name="Geml J."/>
            <person name="Haridas S."/>
            <person name="Hughes K."/>
            <person name="Justo A."/>
            <person name="Karasinski D."/>
            <person name="Kautmanova I."/>
            <person name="Kiss B."/>
            <person name="Kocsube S."/>
            <person name="Kotiranta H."/>
            <person name="LaButti K.M."/>
            <person name="Lechner B.E."/>
            <person name="Liimatainen K."/>
            <person name="Lipzen A."/>
            <person name="Lukacs Z."/>
            <person name="Mihaltcheva S."/>
            <person name="Morgado L.N."/>
            <person name="Niskanen T."/>
            <person name="Noordeloos M.E."/>
            <person name="Ohm R.A."/>
            <person name="Ortiz-Santana B."/>
            <person name="Ovrebo C."/>
            <person name="Racz N."/>
            <person name="Riley R."/>
            <person name="Savchenko A."/>
            <person name="Shiryaev A."/>
            <person name="Soop K."/>
            <person name="Spirin V."/>
            <person name="Szebenyi C."/>
            <person name="Tomsovsky M."/>
            <person name="Tulloss R.E."/>
            <person name="Uehling J."/>
            <person name="Grigoriev I.V."/>
            <person name="Vagvolgyi C."/>
            <person name="Papp T."/>
            <person name="Martin F.M."/>
            <person name="Miettinen O."/>
            <person name="Hibbett D.S."/>
            <person name="Nagy L.G."/>
        </authorList>
    </citation>
    <scope>NUCLEOTIDE SEQUENCE [LARGE SCALE GENOMIC DNA]</scope>
    <source>
        <strain evidence="2 3">CBS 309.79</strain>
    </source>
</reference>
<keyword evidence="3" id="KW-1185">Reference proteome</keyword>
<feature type="region of interest" description="Disordered" evidence="1">
    <location>
        <begin position="1"/>
        <end position="51"/>
    </location>
</feature>
<accession>A0A5C3QCT9</accession>
<evidence type="ECO:0000313" key="3">
    <source>
        <dbReference type="Proteomes" id="UP000305067"/>
    </source>
</evidence>
<name>A0A5C3QCT9_9AGAR</name>
<gene>
    <name evidence="2" type="ORF">BDV98DRAFT_572364</name>
</gene>
<organism evidence="2 3">
    <name type="scientific">Pterulicium gracile</name>
    <dbReference type="NCBI Taxonomy" id="1884261"/>
    <lineage>
        <taxon>Eukaryota</taxon>
        <taxon>Fungi</taxon>
        <taxon>Dikarya</taxon>
        <taxon>Basidiomycota</taxon>
        <taxon>Agaricomycotina</taxon>
        <taxon>Agaricomycetes</taxon>
        <taxon>Agaricomycetidae</taxon>
        <taxon>Agaricales</taxon>
        <taxon>Pleurotineae</taxon>
        <taxon>Pterulaceae</taxon>
        <taxon>Pterulicium</taxon>
    </lineage>
</organism>
<dbReference type="Proteomes" id="UP000305067">
    <property type="component" value="Unassembled WGS sequence"/>
</dbReference>
<proteinExistence type="predicted"/>
<feature type="non-terminal residue" evidence="2">
    <location>
        <position position="51"/>
    </location>
</feature>
<evidence type="ECO:0000313" key="2">
    <source>
        <dbReference type="EMBL" id="TFK98879.1"/>
    </source>
</evidence>
<sequence length="51" mass="5699">MSVRVVNRVPSSIRPPHPGWSEAPHSSTRLRPPSSYPQTTSYRRSKLLQGG</sequence>
<dbReference type="EMBL" id="ML178837">
    <property type="protein sequence ID" value="TFK98879.1"/>
    <property type="molecule type" value="Genomic_DNA"/>
</dbReference>
<evidence type="ECO:0000256" key="1">
    <source>
        <dbReference type="SAM" id="MobiDB-lite"/>
    </source>
</evidence>
<dbReference type="AlphaFoldDB" id="A0A5C3QCT9"/>
<protein>
    <submittedName>
        <fullName evidence="2">Uncharacterized protein</fullName>
    </submittedName>
</protein>